<feature type="transmembrane region" description="Helical" evidence="1">
    <location>
        <begin position="258"/>
        <end position="285"/>
    </location>
</feature>
<feature type="transmembrane region" description="Helical" evidence="1">
    <location>
        <begin position="306"/>
        <end position="325"/>
    </location>
</feature>
<dbReference type="EMBL" id="JBHSDR010000006">
    <property type="protein sequence ID" value="MFC4295499.1"/>
    <property type="molecule type" value="Genomic_DNA"/>
</dbReference>
<feature type="transmembrane region" description="Helical" evidence="1">
    <location>
        <begin position="331"/>
        <end position="351"/>
    </location>
</feature>
<keyword evidence="1" id="KW-0812">Transmembrane</keyword>
<dbReference type="Proteomes" id="UP001595828">
    <property type="component" value="Unassembled WGS sequence"/>
</dbReference>
<evidence type="ECO:0000256" key="1">
    <source>
        <dbReference type="SAM" id="Phobius"/>
    </source>
</evidence>
<dbReference type="SUPFAM" id="SSF53448">
    <property type="entry name" value="Nucleotide-diphospho-sugar transferases"/>
    <property type="match status" value="1"/>
</dbReference>
<accession>A0ABV8RRW5</accession>
<evidence type="ECO:0000313" key="2">
    <source>
        <dbReference type="EMBL" id="MFC4295499.1"/>
    </source>
</evidence>
<protein>
    <recommendedName>
        <fullName evidence="4">CDP-alcohol phosphatidyltransferase</fullName>
    </recommendedName>
</protein>
<evidence type="ECO:0000313" key="3">
    <source>
        <dbReference type="Proteomes" id="UP001595828"/>
    </source>
</evidence>
<keyword evidence="3" id="KW-1185">Reference proteome</keyword>
<comment type="caution">
    <text evidence="2">The sequence shown here is derived from an EMBL/GenBank/DDBJ whole genome shotgun (WGS) entry which is preliminary data.</text>
</comment>
<organism evidence="2 3">
    <name type="scientific">Novosphingobium tardum</name>
    <dbReference type="NCBI Taxonomy" id="1538021"/>
    <lineage>
        <taxon>Bacteria</taxon>
        <taxon>Pseudomonadati</taxon>
        <taxon>Pseudomonadota</taxon>
        <taxon>Alphaproteobacteria</taxon>
        <taxon>Sphingomonadales</taxon>
        <taxon>Sphingomonadaceae</taxon>
        <taxon>Novosphingobium</taxon>
    </lineage>
</organism>
<sequence>MRVALLSTIEPSADDPATPRGFVRVAGRSIVQHQLGAVLAIGAERVICIAEGLPGELIALQHAAERAGLNFQIAANARGLARLVGPDDELFVLLDGLLAMPEEVKALSGSLAGPGSVVLVQLVEQGVASGYERIDLNHAAAGLLRMPGRLVARLAELPAEWNPQSALLRIAVQAGLPQRVLPGELADSARWNLVRGEDDAHRIEPPWLRLHTVGEAPGSDLTHQGPGAATAGWLVRRLGPGLLHAGTKPSLVAAGAGMIGLFALGAAWFSWSTLAFVLLAAAGVVRRMAALLERIERDSFRTDRARFGDILSWLIDALFVVATTWRALGTPALGVSIYAAGFAALVLFGMLRLLSRSAAPARLRGWFSDRLLAGLGLAAASLTNVFGLALMGACLILLLIALLADGTAADAAENRAPSG</sequence>
<name>A0ABV8RRW5_9SPHN</name>
<feature type="transmembrane region" description="Helical" evidence="1">
    <location>
        <begin position="371"/>
        <end position="404"/>
    </location>
</feature>
<dbReference type="InterPro" id="IPR029044">
    <property type="entry name" value="Nucleotide-diphossugar_trans"/>
</dbReference>
<keyword evidence="1" id="KW-0472">Membrane</keyword>
<evidence type="ECO:0008006" key="4">
    <source>
        <dbReference type="Google" id="ProtNLM"/>
    </source>
</evidence>
<gene>
    <name evidence="2" type="ORF">ACFO0A_10585</name>
</gene>
<dbReference type="RefSeq" id="WP_379538972.1">
    <property type="nucleotide sequence ID" value="NZ_JBHSDR010000006.1"/>
</dbReference>
<proteinExistence type="predicted"/>
<keyword evidence="1" id="KW-1133">Transmembrane helix</keyword>
<reference evidence="3" key="1">
    <citation type="journal article" date="2019" name="Int. J. Syst. Evol. Microbiol.">
        <title>The Global Catalogue of Microorganisms (GCM) 10K type strain sequencing project: providing services to taxonomists for standard genome sequencing and annotation.</title>
        <authorList>
            <consortium name="The Broad Institute Genomics Platform"/>
            <consortium name="The Broad Institute Genome Sequencing Center for Infectious Disease"/>
            <person name="Wu L."/>
            <person name="Ma J."/>
        </authorList>
    </citation>
    <scope>NUCLEOTIDE SEQUENCE [LARGE SCALE GENOMIC DNA]</scope>
    <source>
        <strain evidence="3">CGMCC 1.12989</strain>
    </source>
</reference>